<dbReference type="InterPro" id="IPR002810">
    <property type="entry name" value="NfeD-like_C"/>
</dbReference>
<feature type="transmembrane region" description="Helical" evidence="5">
    <location>
        <begin position="68"/>
        <end position="84"/>
    </location>
</feature>
<evidence type="ECO:0000313" key="8">
    <source>
        <dbReference type="EMBL" id="QIK52474.1"/>
    </source>
</evidence>
<proteinExistence type="predicted"/>
<protein>
    <submittedName>
        <fullName evidence="8">Hydrolase</fullName>
    </submittedName>
</protein>
<dbReference type="Pfam" id="PF01957">
    <property type="entry name" value="NfeD"/>
    <property type="match status" value="1"/>
</dbReference>
<comment type="subcellular location">
    <subcellularLocation>
        <location evidence="1">Membrane</location>
        <topology evidence="1">Multi-pass membrane protein</topology>
    </subcellularLocation>
</comment>
<dbReference type="SUPFAM" id="SSF141322">
    <property type="entry name" value="NfeD domain-like"/>
    <property type="match status" value="1"/>
</dbReference>
<evidence type="ECO:0000256" key="4">
    <source>
        <dbReference type="ARBA" id="ARBA00023136"/>
    </source>
</evidence>
<dbReference type="Gene3D" id="2.40.50.140">
    <property type="entry name" value="Nucleic acid-binding proteins"/>
    <property type="match status" value="1"/>
</dbReference>
<organism evidence="8 9">
    <name type="scientific">Jeotgalibaca porci</name>
    <dbReference type="NCBI Taxonomy" id="1868793"/>
    <lineage>
        <taxon>Bacteria</taxon>
        <taxon>Bacillati</taxon>
        <taxon>Bacillota</taxon>
        <taxon>Bacilli</taxon>
        <taxon>Lactobacillales</taxon>
        <taxon>Carnobacteriaceae</taxon>
        <taxon>Jeotgalibaca</taxon>
    </lineage>
</organism>
<dbReference type="InterPro" id="IPR052165">
    <property type="entry name" value="Membrane_assoc_protease"/>
</dbReference>
<evidence type="ECO:0000256" key="2">
    <source>
        <dbReference type="ARBA" id="ARBA00022692"/>
    </source>
</evidence>
<dbReference type="AlphaFoldDB" id="A0A6G7WJM7"/>
<dbReference type="PANTHER" id="PTHR33507:SF3">
    <property type="entry name" value="INNER MEMBRANE PROTEIN YBBJ"/>
    <property type="match status" value="1"/>
</dbReference>
<dbReference type="PANTHER" id="PTHR33507">
    <property type="entry name" value="INNER MEMBRANE PROTEIN YBBJ"/>
    <property type="match status" value="1"/>
</dbReference>
<feature type="domain" description="NfeD integral membrane" evidence="7">
    <location>
        <begin position="2"/>
        <end position="112"/>
    </location>
</feature>
<keyword evidence="2 5" id="KW-0812">Transmembrane</keyword>
<feature type="transmembrane region" description="Helical" evidence="5">
    <location>
        <begin position="90"/>
        <end position="112"/>
    </location>
</feature>
<keyword evidence="4 5" id="KW-0472">Membrane</keyword>
<evidence type="ECO:0000256" key="5">
    <source>
        <dbReference type="SAM" id="Phobius"/>
    </source>
</evidence>
<dbReference type="GeneID" id="94553755"/>
<dbReference type="InterPro" id="IPR056739">
    <property type="entry name" value="NfeD_membrane"/>
</dbReference>
<dbReference type="KEGG" id="jpo:G7058_10700"/>
<keyword evidence="3 5" id="KW-1133">Transmembrane helix</keyword>
<evidence type="ECO:0000256" key="3">
    <source>
        <dbReference type="ARBA" id="ARBA00022989"/>
    </source>
</evidence>
<gene>
    <name evidence="8" type="ORF">G7058_10700</name>
</gene>
<dbReference type="Proteomes" id="UP000501830">
    <property type="component" value="Chromosome"/>
</dbReference>
<evidence type="ECO:0000313" key="9">
    <source>
        <dbReference type="Proteomes" id="UP000501830"/>
    </source>
</evidence>
<dbReference type="RefSeq" id="WP_166063504.1">
    <property type="nucleotide sequence ID" value="NZ_CP049889.1"/>
</dbReference>
<evidence type="ECO:0000259" key="6">
    <source>
        <dbReference type="Pfam" id="PF01957"/>
    </source>
</evidence>
<dbReference type="GO" id="GO:0005886">
    <property type="term" value="C:plasma membrane"/>
    <property type="evidence" value="ECO:0007669"/>
    <property type="project" value="TreeGrafter"/>
</dbReference>
<feature type="transmembrane region" description="Helical" evidence="5">
    <location>
        <begin position="5"/>
        <end position="38"/>
    </location>
</feature>
<name>A0A6G7WJM7_9LACT</name>
<dbReference type="Pfam" id="PF24961">
    <property type="entry name" value="NfeD_membrane"/>
    <property type="match status" value="1"/>
</dbReference>
<reference evidence="8 9" key="1">
    <citation type="journal article" date="2017" name="Int. J. Syst. Evol. Microbiol.">
        <title>Jeotgalibaca porci sp. nov. and Jeotgalibaca arthritidis sp. nov., isolated from pigs, and emended description of the genus Jeotgalibaca.</title>
        <authorList>
            <person name="Zamora L."/>
            <person name="Perez-Sancho M."/>
            <person name="Dominguez L."/>
            <person name="Fernandez-Garayzabal J.F."/>
            <person name="Vela A.I."/>
        </authorList>
    </citation>
    <scope>NUCLEOTIDE SEQUENCE [LARGE SCALE GENOMIC DNA]</scope>
    <source>
        <strain evidence="8 9">CCUG 69148</strain>
    </source>
</reference>
<feature type="transmembrane region" description="Helical" evidence="5">
    <location>
        <begin position="44"/>
        <end position="61"/>
    </location>
</feature>
<dbReference type="EMBL" id="CP049889">
    <property type="protein sequence ID" value="QIK52474.1"/>
    <property type="molecule type" value="Genomic_DNA"/>
</dbReference>
<keyword evidence="8" id="KW-0378">Hydrolase</keyword>
<accession>A0A6G7WJM7</accession>
<sequence>MIESLFLVVGFMSLVLLLFTNRFMLFGITAVASFFGYFMLMDSGTLLTFVLFLIGILLLIAEVFIPDFGLIGIIGIGMIGFGYFSNRTDLWGSVMDLSLALIIAVVTAYILLRKGYRFVPGQKLILASSLQGQRGYSTGKNYQEYLLQRGHAVTVLRPAGKAEVNGTILDVVSDGKVIPEGTVIEVVKVEGIKIIVRELT</sequence>
<feature type="domain" description="NfeD-like C-terminal" evidence="6">
    <location>
        <begin position="143"/>
        <end position="197"/>
    </location>
</feature>
<evidence type="ECO:0000259" key="7">
    <source>
        <dbReference type="Pfam" id="PF24961"/>
    </source>
</evidence>
<keyword evidence="9" id="KW-1185">Reference proteome</keyword>
<dbReference type="GO" id="GO:0016787">
    <property type="term" value="F:hydrolase activity"/>
    <property type="evidence" value="ECO:0007669"/>
    <property type="project" value="UniProtKB-KW"/>
</dbReference>
<dbReference type="InterPro" id="IPR012340">
    <property type="entry name" value="NA-bd_OB-fold"/>
</dbReference>
<evidence type="ECO:0000256" key="1">
    <source>
        <dbReference type="ARBA" id="ARBA00004141"/>
    </source>
</evidence>